<name>A0AAE1YS62_9LAMI</name>
<accession>A0AAE1YS62</accession>
<comment type="caution">
    <text evidence="2">The sequence shown here is derived from an EMBL/GenBank/DDBJ whole genome shotgun (WGS) entry which is preliminary data.</text>
</comment>
<feature type="region of interest" description="Disordered" evidence="1">
    <location>
        <begin position="44"/>
        <end position="63"/>
    </location>
</feature>
<evidence type="ECO:0000313" key="2">
    <source>
        <dbReference type="EMBL" id="KAK4435206.1"/>
    </source>
</evidence>
<dbReference type="AlphaFoldDB" id="A0AAE1YS62"/>
<evidence type="ECO:0000313" key="3">
    <source>
        <dbReference type="Proteomes" id="UP001293254"/>
    </source>
</evidence>
<reference evidence="2" key="2">
    <citation type="journal article" date="2024" name="Plant">
        <title>Genomic evolution and insights into agronomic trait innovations of Sesamum species.</title>
        <authorList>
            <person name="Miao H."/>
            <person name="Wang L."/>
            <person name="Qu L."/>
            <person name="Liu H."/>
            <person name="Sun Y."/>
            <person name="Le M."/>
            <person name="Wang Q."/>
            <person name="Wei S."/>
            <person name="Zheng Y."/>
            <person name="Lin W."/>
            <person name="Duan Y."/>
            <person name="Cao H."/>
            <person name="Xiong S."/>
            <person name="Wang X."/>
            <person name="Wei L."/>
            <person name="Li C."/>
            <person name="Ma Q."/>
            <person name="Ju M."/>
            <person name="Zhao R."/>
            <person name="Li G."/>
            <person name="Mu C."/>
            <person name="Tian Q."/>
            <person name="Mei H."/>
            <person name="Zhang T."/>
            <person name="Gao T."/>
            <person name="Zhang H."/>
        </authorList>
    </citation>
    <scope>NUCLEOTIDE SEQUENCE</scope>
    <source>
        <strain evidence="2">3651</strain>
    </source>
</reference>
<gene>
    <name evidence="2" type="ORF">Salat_0683900</name>
</gene>
<sequence>MFFMSGWPRRSSGHALRLQLEIRSFLKQLKNNNQSGRMHLSQCHSNAQGAAANGGSRGEKARNGVRVRRCEGGHQTVVGGGEEYTKAVQHWGSSGYATLGHQWQRRHRTRVLESEESSSLSVSFIHLKGGKEYKFKRK</sequence>
<protein>
    <submittedName>
        <fullName evidence="2">Uncharacterized protein</fullName>
    </submittedName>
</protein>
<proteinExistence type="predicted"/>
<keyword evidence="3" id="KW-1185">Reference proteome</keyword>
<organism evidence="2 3">
    <name type="scientific">Sesamum alatum</name>
    <dbReference type="NCBI Taxonomy" id="300844"/>
    <lineage>
        <taxon>Eukaryota</taxon>
        <taxon>Viridiplantae</taxon>
        <taxon>Streptophyta</taxon>
        <taxon>Embryophyta</taxon>
        <taxon>Tracheophyta</taxon>
        <taxon>Spermatophyta</taxon>
        <taxon>Magnoliopsida</taxon>
        <taxon>eudicotyledons</taxon>
        <taxon>Gunneridae</taxon>
        <taxon>Pentapetalae</taxon>
        <taxon>asterids</taxon>
        <taxon>lamiids</taxon>
        <taxon>Lamiales</taxon>
        <taxon>Pedaliaceae</taxon>
        <taxon>Sesamum</taxon>
    </lineage>
</organism>
<feature type="compositionally biased region" description="Low complexity" evidence="1">
    <location>
        <begin position="45"/>
        <end position="54"/>
    </location>
</feature>
<dbReference type="EMBL" id="JACGWO010000002">
    <property type="protein sequence ID" value="KAK4435206.1"/>
    <property type="molecule type" value="Genomic_DNA"/>
</dbReference>
<evidence type="ECO:0000256" key="1">
    <source>
        <dbReference type="SAM" id="MobiDB-lite"/>
    </source>
</evidence>
<reference evidence="2" key="1">
    <citation type="submission" date="2020-06" db="EMBL/GenBank/DDBJ databases">
        <authorList>
            <person name="Li T."/>
            <person name="Hu X."/>
            <person name="Zhang T."/>
            <person name="Song X."/>
            <person name="Zhang H."/>
            <person name="Dai N."/>
            <person name="Sheng W."/>
            <person name="Hou X."/>
            <person name="Wei L."/>
        </authorList>
    </citation>
    <scope>NUCLEOTIDE SEQUENCE</scope>
    <source>
        <strain evidence="2">3651</strain>
        <tissue evidence="2">Leaf</tissue>
    </source>
</reference>
<dbReference type="Proteomes" id="UP001293254">
    <property type="component" value="Unassembled WGS sequence"/>
</dbReference>